<keyword evidence="2" id="KW-0472">Membrane</keyword>
<name>A0A3Q0FU02_ALLSI</name>
<dbReference type="GeneID" id="112548243"/>
<proteinExistence type="predicted"/>
<accession>A0A3Q0FU02</accession>
<dbReference type="RefSeq" id="XP_025049188.1">
    <property type="nucleotide sequence ID" value="XM_025193403.1"/>
</dbReference>
<dbReference type="GO" id="GO:0045595">
    <property type="term" value="P:regulation of cell differentiation"/>
    <property type="evidence" value="ECO:0007669"/>
    <property type="project" value="TreeGrafter"/>
</dbReference>
<keyword evidence="4" id="KW-1185">Reference proteome</keyword>
<dbReference type="InParanoid" id="A0A3Q0FU02"/>
<dbReference type="KEGG" id="asn:112548243"/>
<evidence type="ECO:0000256" key="2">
    <source>
        <dbReference type="ARBA" id="ARBA00023136"/>
    </source>
</evidence>
<dbReference type="Proteomes" id="UP000189705">
    <property type="component" value="Unplaced"/>
</dbReference>
<dbReference type="PANTHER" id="PTHR14309:SF10">
    <property type="entry name" value="PH DOMAIN-CONTAINING PROTEIN"/>
    <property type="match status" value="1"/>
</dbReference>
<organism evidence="4 5">
    <name type="scientific">Alligator sinensis</name>
    <name type="common">Chinese alligator</name>
    <dbReference type="NCBI Taxonomy" id="38654"/>
    <lineage>
        <taxon>Eukaryota</taxon>
        <taxon>Metazoa</taxon>
        <taxon>Chordata</taxon>
        <taxon>Craniata</taxon>
        <taxon>Vertebrata</taxon>
        <taxon>Euteleostomi</taxon>
        <taxon>Archelosauria</taxon>
        <taxon>Archosauria</taxon>
        <taxon>Crocodylia</taxon>
        <taxon>Alligatoridae</taxon>
        <taxon>Alligatorinae</taxon>
        <taxon>Alligator</taxon>
    </lineage>
</organism>
<dbReference type="STRING" id="38654.A0A3Q0FU02"/>
<protein>
    <submittedName>
        <fullName evidence="5">Uncharacterized protein LOC112548243 isoform X1</fullName>
    </submittedName>
</protein>
<evidence type="ECO:0000256" key="1">
    <source>
        <dbReference type="ARBA" id="ARBA00004370"/>
    </source>
</evidence>
<evidence type="ECO:0000256" key="3">
    <source>
        <dbReference type="SAM" id="MobiDB-lite"/>
    </source>
</evidence>
<dbReference type="GO" id="GO:0016020">
    <property type="term" value="C:membrane"/>
    <property type="evidence" value="ECO:0007669"/>
    <property type="project" value="UniProtKB-SubCell"/>
</dbReference>
<dbReference type="InterPro" id="IPR011993">
    <property type="entry name" value="PH-like_dom_sf"/>
</dbReference>
<dbReference type="AlphaFoldDB" id="A0A3Q0FU02"/>
<dbReference type="PANTHER" id="PTHR14309">
    <property type="entry name" value="EXPRESSED PROTEIN"/>
    <property type="match status" value="1"/>
</dbReference>
<gene>
    <name evidence="5" type="primary">LOC112548243</name>
</gene>
<comment type="subcellular location">
    <subcellularLocation>
        <location evidence="1">Membrane</location>
    </subcellularLocation>
</comment>
<sequence>MTGQIKSSFGAKAEQIEPAQRLLEGISGHETLFSHPSGAGAVRSSFTSKPEHLELAERTVPCCMMPPFRTQSTVQRGKYGRRRPGCQVTSPGGVPISSLGGFLFKQWKEKFLFLALDGSLIISRDAQSPAELGISLGTSCRAILEGRELGDLPRLPGGARPDSCLGLSLSDGRVLLLLAPDSQVCRQWLNVLRKVKEVSAKGFRGPQGGPAHGPIGDGALLSVSAQSFSQGSPTSCRLHIRSPARTCCWTEAGGGNESPGAERREAPTRTSQRLEKRSAHCLRHGSPALPGVRAACLLMGSAAAGPTMGYMVTSAPTARPTEALPPDFKELGYHPSACDPEAAPYDALDYEGLDQDFDAPDFGGFAF</sequence>
<reference evidence="5" key="1">
    <citation type="submission" date="2025-08" db="UniProtKB">
        <authorList>
            <consortium name="RefSeq"/>
        </authorList>
    </citation>
    <scope>IDENTIFICATION</scope>
</reference>
<dbReference type="InterPro" id="IPR039680">
    <property type="entry name" value="PLEKHB1/2"/>
</dbReference>
<evidence type="ECO:0000313" key="4">
    <source>
        <dbReference type="Proteomes" id="UP000189705"/>
    </source>
</evidence>
<feature type="region of interest" description="Disordered" evidence="3">
    <location>
        <begin position="251"/>
        <end position="274"/>
    </location>
</feature>
<dbReference type="SUPFAM" id="SSF50729">
    <property type="entry name" value="PH domain-like"/>
    <property type="match status" value="1"/>
</dbReference>
<dbReference type="Gene3D" id="2.30.29.30">
    <property type="entry name" value="Pleckstrin-homology domain (PH domain)/Phosphotyrosine-binding domain (PTB)"/>
    <property type="match status" value="1"/>
</dbReference>
<feature type="compositionally biased region" description="Basic and acidic residues" evidence="3">
    <location>
        <begin position="260"/>
        <end position="274"/>
    </location>
</feature>
<evidence type="ECO:0000313" key="5">
    <source>
        <dbReference type="RefSeq" id="XP_025049188.1"/>
    </source>
</evidence>